<organism evidence="1 2">
    <name type="scientific">Candidatus Opimibacter skivensis</name>
    <dbReference type="NCBI Taxonomy" id="2982028"/>
    <lineage>
        <taxon>Bacteria</taxon>
        <taxon>Pseudomonadati</taxon>
        <taxon>Bacteroidota</taxon>
        <taxon>Saprospiria</taxon>
        <taxon>Saprospirales</taxon>
        <taxon>Saprospiraceae</taxon>
        <taxon>Candidatus Opimibacter</taxon>
    </lineage>
</organism>
<comment type="caution">
    <text evidence="1">The sequence shown here is derived from an EMBL/GenBank/DDBJ whole genome shotgun (WGS) entry which is preliminary data.</text>
</comment>
<sequence length="210" mass="24222">MIEDIIRKVLGMPPGTRKINQDLAVMRQIVKPFESQLIPFRQESELELMSLKLELKSQKKGVDKIVAGTIQSIYAEPMVAFAYKDYIKGVREALLCCRTSDTEIIFRIKKQNVDVYFNGSQVAIMDQNNVMHGIKSRGVLGRIRPYSNDLLSIMVKDREVGQMFNPLRPHAYQQRAFTLISKLNDEEEAIFISLSLFEILTRILENKRKK</sequence>
<name>A0A9D7XVB8_9BACT</name>
<accession>A0A9D7XVB8</accession>
<reference evidence="1 2" key="1">
    <citation type="submission" date="2020-10" db="EMBL/GenBank/DDBJ databases">
        <title>Connecting structure to function with the recovery of over 1000 high-quality activated sludge metagenome-assembled genomes encoding full-length rRNA genes using long-read sequencing.</title>
        <authorList>
            <person name="Singleton C.M."/>
            <person name="Petriglieri F."/>
            <person name="Kristensen J.M."/>
            <person name="Kirkegaard R.H."/>
            <person name="Michaelsen T.Y."/>
            <person name="Andersen M.H."/>
            <person name="Karst S.M."/>
            <person name="Dueholm M.S."/>
            <person name="Nielsen P.H."/>
            <person name="Albertsen M."/>
        </authorList>
    </citation>
    <scope>NUCLEOTIDE SEQUENCE [LARGE SCALE GENOMIC DNA]</scope>
    <source>
        <strain evidence="1">Ribe_18-Q3-R11-54_MAXAC.273</strain>
    </source>
</reference>
<dbReference type="AlphaFoldDB" id="A0A9D7XVB8"/>
<evidence type="ECO:0000313" key="2">
    <source>
        <dbReference type="Proteomes" id="UP000808337"/>
    </source>
</evidence>
<dbReference type="EMBL" id="JADKGY010000029">
    <property type="protein sequence ID" value="MBK9984507.1"/>
    <property type="molecule type" value="Genomic_DNA"/>
</dbReference>
<gene>
    <name evidence="1" type="ORF">IPP15_19435</name>
</gene>
<proteinExistence type="predicted"/>
<dbReference type="Proteomes" id="UP000808337">
    <property type="component" value="Unassembled WGS sequence"/>
</dbReference>
<evidence type="ECO:0000313" key="1">
    <source>
        <dbReference type="EMBL" id="MBK9984507.1"/>
    </source>
</evidence>
<protein>
    <submittedName>
        <fullName evidence="1">Uncharacterized protein</fullName>
    </submittedName>
</protein>